<reference evidence="2 3" key="1">
    <citation type="journal article" date="2014" name="Science">
        <title>Plant genetics. Early allopolyploid evolution in the post-Neolithic Brassica napus oilseed genome.</title>
        <authorList>
            <person name="Chalhoub B."/>
            <person name="Denoeud F."/>
            <person name="Liu S."/>
            <person name="Parkin I.A."/>
            <person name="Tang H."/>
            <person name="Wang X."/>
            <person name="Chiquet J."/>
            <person name="Belcram H."/>
            <person name="Tong C."/>
            <person name="Samans B."/>
            <person name="Correa M."/>
            <person name="Da Silva C."/>
            <person name="Just J."/>
            <person name="Falentin C."/>
            <person name="Koh C.S."/>
            <person name="Le Clainche I."/>
            <person name="Bernard M."/>
            <person name="Bento P."/>
            <person name="Noel B."/>
            <person name="Labadie K."/>
            <person name="Alberti A."/>
            <person name="Charles M."/>
            <person name="Arnaud D."/>
            <person name="Guo H."/>
            <person name="Daviaud C."/>
            <person name="Alamery S."/>
            <person name="Jabbari K."/>
            <person name="Zhao M."/>
            <person name="Edger P.P."/>
            <person name="Chelaifa H."/>
            <person name="Tack D."/>
            <person name="Lassalle G."/>
            <person name="Mestiri I."/>
            <person name="Schnel N."/>
            <person name="Le Paslier M.C."/>
            <person name="Fan G."/>
            <person name="Renault V."/>
            <person name="Bayer P.E."/>
            <person name="Golicz A.A."/>
            <person name="Manoli S."/>
            <person name="Lee T.H."/>
            <person name="Thi V.H."/>
            <person name="Chalabi S."/>
            <person name="Hu Q."/>
            <person name="Fan C."/>
            <person name="Tollenaere R."/>
            <person name="Lu Y."/>
            <person name="Battail C."/>
            <person name="Shen J."/>
            <person name="Sidebottom C.H."/>
            <person name="Wang X."/>
            <person name="Canaguier A."/>
            <person name="Chauveau A."/>
            <person name="Berard A."/>
            <person name="Deniot G."/>
            <person name="Guan M."/>
            <person name="Liu Z."/>
            <person name="Sun F."/>
            <person name="Lim Y.P."/>
            <person name="Lyons E."/>
            <person name="Town C.D."/>
            <person name="Bancroft I."/>
            <person name="Wang X."/>
            <person name="Meng J."/>
            <person name="Ma J."/>
            <person name="Pires J.C."/>
            <person name="King G.J."/>
            <person name="Brunel D."/>
            <person name="Delourme R."/>
            <person name="Renard M."/>
            <person name="Aury J.M."/>
            <person name="Adams K.L."/>
            <person name="Batley J."/>
            <person name="Snowdon R.J."/>
            <person name="Tost J."/>
            <person name="Edwards D."/>
            <person name="Zhou Y."/>
            <person name="Hua W."/>
            <person name="Sharpe A.G."/>
            <person name="Paterson A.H."/>
            <person name="Guan C."/>
            <person name="Wincker P."/>
        </authorList>
    </citation>
    <scope>NUCLEOTIDE SEQUENCE [LARGE SCALE GENOMIC DNA]</scope>
    <source>
        <strain evidence="3">cv. Darmor-bzh</strain>
    </source>
</reference>
<dbReference type="Gramene" id="CDY64993">
    <property type="protein sequence ID" value="CDY64993"/>
    <property type="gene ID" value="GSBRNA2T00043987001"/>
</dbReference>
<dbReference type="PaxDb" id="3708-A0A078JBL4"/>
<protein>
    <submittedName>
        <fullName evidence="2">BnaC04g02440D protein</fullName>
    </submittedName>
</protein>
<evidence type="ECO:0000313" key="3">
    <source>
        <dbReference type="Proteomes" id="UP000028999"/>
    </source>
</evidence>
<feature type="signal peptide" evidence="1">
    <location>
        <begin position="1"/>
        <end position="28"/>
    </location>
</feature>
<name>A0A078JBL4_BRANA</name>
<keyword evidence="1" id="KW-0732">Signal</keyword>
<organism evidence="2 3">
    <name type="scientific">Brassica napus</name>
    <name type="common">Rape</name>
    <dbReference type="NCBI Taxonomy" id="3708"/>
    <lineage>
        <taxon>Eukaryota</taxon>
        <taxon>Viridiplantae</taxon>
        <taxon>Streptophyta</taxon>
        <taxon>Embryophyta</taxon>
        <taxon>Tracheophyta</taxon>
        <taxon>Spermatophyta</taxon>
        <taxon>Magnoliopsida</taxon>
        <taxon>eudicotyledons</taxon>
        <taxon>Gunneridae</taxon>
        <taxon>Pentapetalae</taxon>
        <taxon>rosids</taxon>
        <taxon>malvids</taxon>
        <taxon>Brassicales</taxon>
        <taxon>Brassicaceae</taxon>
        <taxon>Brassiceae</taxon>
        <taxon>Brassica</taxon>
    </lineage>
</organism>
<proteinExistence type="predicted"/>
<sequence length="82" mass="8996">MAEHHHRIRVYLASAILLLAVINTGIAAENLSQQKLTSRILQGMRLIQTLDGQLLSMIALLTPPLQSLSASSVLNQHLRTNS</sequence>
<evidence type="ECO:0000313" key="2">
    <source>
        <dbReference type="EMBL" id="CDY64993.1"/>
    </source>
</evidence>
<feature type="chain" id="PRO_5001739327" evidence="1">
    <location>
        <begin position="29"/>
        <end position="82"/>
    </location>
</feature>
<keyword evidence="3" id="KW-1185">Reference proteome</keyword>
<dbReference type="EMBL" id="LK034619">
    <property type="protein sequence ID" value="CDY64993.1"/>
    <property type="molecule type" value="Genomic_DNA"/>
</dbReference>
<dbReference type="STRING" id="3708.A0A078JBL4"/>
<dbReference type="Proteomes" id="UP000028999">
    <property type="component" value="Unassembled WGS sequence"/>
</dbReference>
<accession>A0A078JBL4</accession>
<dbReference type="AlphaFoldDB" id="A0A078JBL4"/>
<gene>
    <name evidence="2" type="primary">BnaC04g02440D</name>
    <name evidence="2" type="ORF">GSBRNA2T00043987001</name>
</gene>
<evidence type="ECO:0000256" key="1">
    <source>
        <dbReference type="SAM" id="SignalP"/>
    </source>
</evidence>